<sequence>MWCEEKTGRTIAPVCVIIRFTYDRQLYKMQHFWQVN</sequence>
<protein>
    <submittedName>
        <fullName evidence="1">Uncharacterized protein</fullName>
    </submittedName>
</protein>
<reference evidence="2" key="1">
    <citation type="submission" date="2017-09" db="EMBL/GenBank/DDBJ databases">
        <authorList>
            <person name="Varghese N."/>
            <person name="Submissions S."/>
        </authorList>
    </citation>
    <scope>NUCLEOTIDE SEQUENCE [LARGE SCALE GENOMIC DNA]</scope>
    <source>
        <strain evidence="2">JKS000234</strain>
    </source>
</reference>
<evidence type="ECO:0000313" key="1">
    <source>
        <dbReference type="EMBL" id="SOD37186.1"/>
    </source>
</evidence>
<organism evidence="1 2">
    <name type="scientific">Candidatus Pantoea floridensis</name>
    <dbReference type="NCBI Taxonomy" id="1938870"/>
    <lineage>
        <taxon>Bacteria</taxon>
        <taxon>Pseudomonadati</taxon>
        <taxon>Pseudomonadota</taxon>
        <taxon>Gammaproteobacteria</taxon>
        <taxon>Enterobacterales</taxon>
        <taxon>Erwiniaceae</taxon>
        <taxon>Pantoea</taxon>
    </lineage>
</organism>
<dbReference type="EMBL" id="OCMY01000001">
    <property type="protein sequence ID" value="SOD37186.1"/>
    <property type="molecule type" value="Genomic_DNA"/>
</dbReference>
<evidence type="ECO:0000313" key="2">
    <source>
        <dbReference type="Proteomes" id="UP000219271"/>
    </source>
</evidence>
<gene>
    <name evidence="1" type="ORF">SAMN06273570_1512</name>
</gene>
<keyword evidence="2" id="KW-1185">Reference proteome</keyword>
<accession>A0A286BSR4</accession>
<dbReference type="Proteomes" id="UP000219271">
    <property type="component" value="Unassembled WGS sequence"/>
</dbReference>
<proteinExistence type="predicted"/>
<name>A0A286BSR4_9GAMM</name>
<dbReference type="AlphaFoldDB" id="A0A286BSR4"/>